<reference evidence="3" key="1">
    <citation type="journal article" date="2017" name="Front. Plant Sci.">
        <title>Climate Clever Clovers: New Paradigm to Reduce the Environmental Footprint of Ruminants by Breeding Low Methanogenic Forages Utilizing Haplotype Variation.</title>
        <authorList>
            <person name="Kaur P."/>
            <person name="Appels R."/>
            <person name="Bayer P.E."/>
            <person name="Keeble-Gagnere G."/>
            <person name="Wang J."/>
            <person name="Hirakawa H."/>
            <person name="Shirasawa K."/>
            <person name="Vercoe P."/>
            <person name="Stefanova K."/>
            <person name="Durmic Z."/>
            <person name="Nichols P."/>
            <person name="Revell C."/>
            <person name="Isobe S.N."/>
            <person name="Edwards D."/>
            <person name="Erskine W."/>
        </authorList>
    </citation>
    <scope>NUCLEOTIDE SEQUENCE [LARGE SCALE GENOMIC DNA]</scope>
    <source>
        <strain evidence="3">cv. Daliak</strain>
    </source>
</reference>
<dbReference type="EMBL" id="DF973733">
    <property type="protein sequence ID" value="GAU38827.1"/>
    <property type="molecule type" value="Genomic_DNA"/>
</dbReference>
<sequence>MNLPRLKQLEVYDCKMLQSIPAFSQFIPFVIVWNCESLEKVLSSTVEPSDKTTNGFVFFNCIPLDPHSYQTVLKDAFLRIELRARLNSERFYGYFLPAMPGIEYCFHYRSTQGSFALELPPNLLGFSYYLVLSQGHLADGVEFGCDCYLDNISGERIRITSYARACLFTYHKNSIDMISDHMILWYDPESFKQIMEEINAFNDVNTTSTYNPKLTFEFLIYESENLYEVAIKECGFRWIYQEEAASLTVFESHDEDEETVPPTRKLKQRVYGRTPMPSLGSDETKGLR</sequence>
<dbReference type="Proteomes" id="UP000242715">
    <property type="component" value="Unassembled WGS sequence"/>
</dbReference>
<evidence type="ECO:0000313" key="3">
    <source>
        <dbReference type="Proteomes" id="UP000242715"/>
    </source>
</evidence>
<organism evidence="2 3">
    <name type="scientific">Trifolium subterraneum</name>
    <name type="common">Subterranean clover</name>
    <dbReference type="NCBI Taxonomy" id="3900"/>
    <lineage>
        <taxon>Eukaryota</taxon>
        <taxon>Viridiplantae</taxon>
        <taxon>Streptophyta</taxon>
        <taxon>Embryophyta</taxon>
        <taxon>Tracheophyta</taxon>
        <taxon>Spermatophyta</taxon>
        <taxon>Magnoliopsida</taxon>
        <taxon>eudicotyledons</taxon>
        <taxon>Gunneridae</taxon>
        <taxon>Pentapetalae</taxon>
        <taxon>rosids</taxon>
        <taxon>fabids</taxon>
        <taxon>Fabales</taxon>
        <taxon>Fabaceae</taxon>
        <taxon>Papilionoideae</taxon>
        <taxon>50 kb inversion clade</taxon>
        <taxon>NPAAA clade</taxon>
        <taxon>Hologalegina</taxon>
        <taxon>IRL clade</taxon>
        <taxon>Trifolieae</taxon>
        <taxon>Trifolium</taxon>
    </lineage>
</organism>
<dbReference type="AlphaFoldDB" id="A0A2Z6P8D0"/>
<name>A0A2Z6P8D0_TRISU</name>
<protein>
    <submittedName>
        <fullName evidence="2">Uncharacterized protein</fullName>
    </submittedName>
</protein>
<feature type="region of interest" description="Disordered" evidence="1">
    <location>
        <begin position="252"/>
        <end position="288"/>
    </location>
</feature>
<evidence type="ECO:0000313" key="2">
    <source>
        <dbReference type="EMBL" id="GAU38827.1"/>
    </source>
</evidence>
<accession>A0A2Z6P8D0</accession>
<evidence type="ECO:0000256" key="1">
    <source>
        <dbReference type="SAM" id="MobiDB-lite"/>
    </source>
</evidence>
<keyword evidence="3" id="KW-1185">Reference proteome</keyword>
<proteinExistence type="predicted"/>
<gene>
    <name evidence="2" type="ORF">TSUD_356780</name>
</gene>
<dbReference type="OrthoDB" id="1436489at2759"/>